<dbReference type="Pfam" id="PF08373">
    <property type="entry name" value="RAP"/>
    <property type="match status" value="1"/>
</dbReference>
<dbReference type="Proteomes" id="UP000654075">
    <property type="component" value="Unassembled WGS sequence"/>
</dbReference>
<sequence>MGHHHPAALQRGTELLARAAQVPPAVISDSSLLDLHLGQWYLAWLGNRLENSSTPAAAGSKIDQAWVDKCCQVARHRAVSQQCGMAASSRLHSNVSAEVRRLLGRSELVQDELVIEDCLVVDIALPRLHVLIEVDGSSHFITRLRGAAVEATASKDQHLELCGASKFKRRLLQRLGWQVRSVEWHTWQRLGSNAQRSQHLRQLLASVGA</sequence>
<evidence type="ECO:0000259" key="1">
    <source>
        <dbReference type="PROSITE" id="PS51286"/>
    </source>
</evidence>
<dbReference type="SMART" id="SM00952">
    <property type="entry name" value="RAP"/>
    <property type="match status" value="1"/>
</dbReference>
<dbReference type="AlphaFoldDB" id="A0A813H5V1"/>
<dbReference type="InterPro" id="IPR013584">
    <property type="entry name" value="RAP"/>
</dbReference>
<gene>
    <name evidence="2" type="ORF">PGLA1383_LOCUS48882</name>
</gene>
<protein>
    <recommendedName>
        <fullName evidence="1">RAP domain-containing protein</fullName>
    </recommendedName>
</protein>
<accession>A0A813H5V1</accession>
<evidence type="ECO:0000313" key="3">
    <source>
        <dbReference type="Proteomes" id="UP000654075"/>
    </source>
</evidence>
<keyword evidence="3" id="KW-1185">Reference proteome</keyword>
<dbReference type="PROSITE" id="PS51286">
    <property type="entry name" value="RAP"/>
    <property type="match status" value="1"/>
</dbReference>
<name>A0A813H5V1_POLGL</name>
<proteinExistence type="predicted"/>
<feature type="non-terminal residue" evidence="2">
    <location>
        <position position="1"/>
    </location>
</feature>
<comment type="caution">
    <text evidence="2">The sequence shown here is derived from an EMBL/GenBank/DDBJ whole genome shotgun (WGS) entry which is preliminary data.</text>
</comment>
<dbReference type="EMBL" id="CAJNNV010030576">
    <property type="protein sequence ID" value="CAE8632965.1"/>
    <property type="molecule type" value="Genomic_DNA"/>
</dbReference>
<organism evidence="2 3">
    <name type="scientific">Polarella glacialis</name>
    <name type="common">Dinoflagellate</name>
    <dbReference type="NCBI Taxonomy" id="89957"/>
    <lineage>
        <taxon>Eukaryota</taxon>
        <taxon>Sar</taxon>
        <taxon>Alveolata</taxon>
        <taxon>Dinophyceae</taxon>
        <taxon>Suessiales</taxon>
        <taxon>Suessiaceae</taxon>
        <taxon>Polarella</taxon>
    </lineage>
</organism>
<dbReference type="OrthoDB" id="2019031at2759"/>
<feature type="domain" description="RAP" evidence="1">
    <location>
        <begin position="130"/>
        <end position="202"/>
    </location>
</feature>
<evidence type="ECO:0000313" key="2">
    <source>
        <dbReference type="EMBL" id="CAE8632965.1"/>
    </source>
</evidence>
<reference evidence="2" key="1">
    <citation type="submission" date="2021-02" db="EMBL/GenBank/DDBJ databases">
        <authorList>
            <person name="Dougan E. K."/>
            <person name="Rhodes N."/>
            <person name="Thang M."/>
            <person name="Chan C."/>
        </authorList>
    </citation>
    <scope>NUCLEOTIDE SEQUENCE</scope>
</reference>